<dbReference type="PROSITE" id="PS51063">
    <property type="entry name" value="HTH_CRP_2"/>
    <property type="match status" value="1"/>
</dbReference>
<keyword evidence="3" id="KW-0804">Transcription</keyword>
<dbReference type="Proteomes" id="UP000326554">
    <property type="component" value="Unassembled WGS sequence"/>
</dbReference>
<gene>
    <name evidence="7" type="ORF">F3S47_19090</name>
</gene>
<evidence type="ECO:0000256" key="2">
    <source>
        <dbReference type="ARBA" id="ARBA00023125"/>
    </source>
</evidence>
<reference evidence="7 8" key="1">
    <citation type="submission" date="2019-09" db="EMBL/GenBank/DDBJ databases">
        <authorList>
            <person name="Park J.-S."/>
            <person name="Choi H.-J."/>
        </authorList>
    </citation>
    <scope>NUCLEOTIDE SEQUENCE [LARGE SCALE GENOMIC DNA]</scope>
    <source>
        <strain evidence="7 8">176SS1-4</strain>
    </source>
</reference>
<dbReference type="SMART" id="SM00100">
    <property type="entry name" value="cNMP"/>
    <property type="match status" value="1"/>
</dbReference>
<dbReference type="RefSeq" id="WP_150446910.1">
    <property type="nucleotide sequence ID" value="NZ_VYQE01000009.1"/>
</dbReference>
<keyword evidence="2" id="KW-0238">DNA-binding</keyword>
<dbReference type="InterPro" id="IPR012318">
    <property type="entry name" value="HTH_CRP"/>
</dbReference>
<dbReference type="InterPro" id="IPR036388">
    <property type="entry name" value="WH-like_DNA-bd_sf"/>
</dbReference>
<dbReference type="InterPro" id="IPR000595">
    <property type="entry name" value="cNMP-bd_dom"/>
</dbReference>
<dbReference type="CDD" id="cd00038">
    <property type="entry name" value="CAP_ED"/>
    <property type="match status" value="1"/>
</dbReference>
<dbReference type="PANTHER" id="PTHR24567:SF26">
    <property type="entry name" value="REGULATORY PROTEIN YEIL"/>
    <property type="match status" value="1"/>
</dbReference>
<dbReference type="InterPro" id="IPR014710">
    <property type="entry name" value="RmlC-like_jellyroll"/>
</dbReference>
<dbReference type="GO" id="GO:0003677">
    <property type="term" value="F:DNA binding"/>
    <property type="evidence" value="ECO:0007669"/>
    <property type="project" value="UniProtKB-KW"/>
</dbReference>
<comment type="caution">
    <text evidence="7">The sequence shown here is derived from an EMBL/GenBank/DDBJ whole genome shotgun (WGS) entry which is preliminary data.</text>
</comment>
<keyword evidence="8" id="KW-1185">Reference proteome</keyword>
<evidence type="ECO:0000259" key="6">
    <source>
        <dbReference type="PROSITE" id="PS51063"/>
    </source>
</evidence>
<dbReference type="InterPro" id="IPR050397">
    <property type="entry name" value="Env_Response_Regulators"/>
</dbReference>
<sequence>MLIDTKAAPKPSLPCLKFLEHRLGICGPIDAEAVRALASRARVARFFRGATIFAQGGPSDRIGIIGSGVVKVVYLSSDGTEHVLSLLSPGDVVGELTAEYRMSFEAATDVTLCLMERDSFEVLLSAHGSLLAGYLATISAQLQKERLWASSMRSKGSLQRVAEWLLSQAPEARDLPETVIHIWLSRRDLASMLDMTSETLCRTLQAIKKSNAIRMLAPDQVAILDRKRLRAIADGVRVDAAGGRKLDLTSNTHRQHRQPGEQPIS</sequence>
<dbReference type="Pfam" id="PF00027">
    <property type="entry name" value="cNMP_binding"/>
    <property type="match status" value="1"/>
</dbReference>
<evidence type="ECO:0000313" key="8">
    <source>
        <dbReference type="Proteomes" id="UP000326554"/>
    </source>
</evidence>
<dbReference type="GO" id="GO:0003700">
    <property type="term" value="F:DNA-binding transcription factor activity"/>
    <property type="evidence" value="ECO:0007669"/>
    <property type="project" value="TreeGrafter"/>
</dbReference>
<dbReference type="EMBL" id="VYQE01000009">
    <property type="protein sequence ID" value="KAA9005008.1"/>
    <property type="molecule type" value="Genomic_DNA"/>
</dbReference>
<evidence type="ECO:0000256" key="3">
    <source>
        <dbReference type="ARBA" id="ARBA00023163"/>
    </source>
</evidence>
<evidence type="ECO:0000313" key="7">
    <source>
        <dbReference type="EMBL" id="KAA9005008.1"/>
    </source>
</evidence>
<evidence type="ECO:0000259" key="5">
    <source>
        <dbReference type="PROSITE" id="PS50042"/>
    </source>
</evidence>
<dbReference type="AlphaFoldDB" id="A0A5J5GAF1"/>
<dbReference type="Pfam" id="PF13545">
    <property type="entry name" value="HTH_Crp_2"/>
    <property type="match status" value="1"/>
</dbReference>
<protein>
    <submittedName>
        <fullName evidence="7">Crp/Fnr family transcriptional regulator</fullName>
    </submittedName>
</protein>
<dbReference type="Gene3D" id="1.10.10.10">
    <property type="entry name" value="Winged helix-like DNA-binding domain superfamily/Winged helix DNA-binding domain"/>
    <property type="match status" value="1"/>
</dbReference>
<dbReference type="PANTHER" id="PTHR24567">
    <property type="entry name" value="CRP FAMILY TRANSCRIPTIONAL REGULATORY PROTEIN"/>
    <property type="match status" value="1"/>
</dbReference>
<dbReference type="InterPro" id="IPR036390">
    <property type="entry name" value="WH_DNA-bd_sf"/>
</dbReference>
<evidence type="ECO:0000256" key="4">
    <source>
        <dbReference type="SAM" id="MobiDB-lite"/>
    </source>
</evidence>
<dbReference type="SUPFAM" id="SSF51206">
    <property type="entry name" value="cAMP-binding domain-like"/>
    <property type="match status" value="1"/>
</dbReference>
<feature type="region of interest" description="Disordered" evidence="4">
    <location>
        <begin position="244"/>
        <end position="265"/>
    </location>
</feature>
<dbReference type="PROSITE" id="PS50042">
    <property type="entry name" value="CNMP_BINDING_3"/>
    <property type="match status" value="1"/>
</dbReference>
<organism evidence="7 8">
    <name type="scientific">Histidinibacterium aquaticum</name>
    <dbReference type="NCBI Taxonomy" id="2613962"/>
    <lineage>
        <taxon>Bacteria</taxon>
        <taxon>Pseudomonadati</taxon>
        <taxon>Pseudomonadota</taxon>
        <taxon>Alphaproteobacteria</taxon>
        <taxon>Rhodobacterales</taxon>
        <taxon>Paracoccaceae</taxon>
        <taxon>Histidinibacterium</taxon>
    </lineage>
</organism>
<feature type="domain" description="Cyclic nucleotide-binding" evidence="5">
    <location>
        <begin position="25"/>
        <end position="124"/>
    </location>
</feature>
<feature type="domain" description="HTH crp-type" evidence="6">
    <location>
        <begin position="155"/>
        <end position="227"/>
    </location>
</feature>
<dbReference type="SUPFAM" id="SSF46785">
    <property type="entry name" value="Winged helix' DNA-binding domain"/>
    <property type="match status" value="1"/>
</dbReference>
<dbReference type="GO" id="GO:0005829">
    <property type="term" value="C:cytosol"/>
    <property type="evidence" value="ECO:0007669"/>
    <property type="project" value="TreeGrafter"/>
</dbReference>
<proteinExistence type="predicted"/>
<dbReference type="Gene3D" id="2.60.120.10">
    <property type="entry name" value="Jelly Rolls"/>
    <property type="match status" value="1"/>
</dbReference>
<accession>A0A5J5GAF1</accession>
<dbReference type="InterPro" id="IPR018490">
    <property type="entry name" value="cNMP-bd_dom_sf"/>
</dbReference>
<keyword evidence="1" id="KW-0805">Transcription regulation</keyword>
<name>A0A5J5GAF1_9RHOB</name>
<evidence type="ECO:0000256" key="1">
    <source>
        <dbReference type="ARBA" id="ARBA00023015"/>
    </source>
</evidence>